<dbReference type="Proteomes" id="UP000596248">
    <property type="component" value="Chromosome"/>
</dbReference>
<dbReference type="Pfam" id="PF00877">
    <property type="entry name" value="NLPC_P60"/>
    <property type="match status" value="1"/>
</dbReference>
<accession>A0ABX7FXY1</accession>
<dbReference type="SUPFAM" id="SSF54001">
    <property type="entry name" value="Cysteine proteinases"/>
    <property type="match status" value="1"/>
</dbReference>
<dbReference type="PANTHER" id="PTHR47053:SF1">
    <property type="entry name" value="MUREIN DD-ENDOPEPTIDASE MEPH-RELATED"/>
    <property type="match status" value="1"/>
</dbReference>
<sequence>MQNDNPTNDNKNTQNNQSKKGAAPLNLDTSIANNADQASGAIADTSIPTTTKSFATSTASSSSKTADQVISDGLKYKGVPYKFGSSKNTTRSFDCSSFTQRVFKQAGINLPRDSRQQSKVGKQVSKNQLQKGDLIFFRSYGSSSSRITHVAIYAGNNTLLHTYGKGGVTTSKFAGTSWEKRFEIARRVI</sequence>
<dbReference type="InterPro" id="IPR038765">
    <property type="entry name" value="Papain-like_cys_pep_sf"/>
</dbReference>
<evidence type="ECO:0000256" key="5">
    <source>
        <dbReference type="SAM" id="MobiDB-lite"/>
    </source>
</evidence>
<dbReference type="Gene3D" id="3.90.1720.10">
    <property type="entry name" value="endopeptidase domain like (from Nostoc punctiforme)"/>
    <property type="match status" value="1"/>
</dbReference>
<organism evidence="7 8">
    <name type="scientific">Brevibacillus choshinensis</name>
    <dbReference type="NCBI Taxonomy" id="54911"/>
    <lineage>
        <taxon>Bacteria</taxon>
        <taxon>Bacillati</taxon>
        <taxon>Bacillota</taxon>
        <taxon>Bacilli</taxon>
        <taxon>Bacillales</taxon>
        <taxon>Paenibacillaceae</taxon>
        <taxon>Brevibacillus</taxon>
    </lineage>
</organism>
<evidence type="ECO:0000313" key="7">
    <source>
        <dbReference type="EMBL" id="QRG70663.1"/>
    </source>
</evidence>
<feature type="domain" description="NlpC/P60" evidence="6">
    <location>
        <begin position="63"/>
        <end position="189"/>
    </location>
</feature>
<protein>
    <submittedName>
        <fullName evidence="7">C40 family peptidase</fullName>
    </submittedName>
</protein>
<evidence type="ECO:0000256" key="1">
    <source>
        <dbReference type="ARBA" id="ARBA00007074"/>
    </source>
</evidence>
<keyword evidence="2" id="KW-0645">Protease</keyword>
<name>A0ABX7FXY1_BRECH</name>
<dbReference type="InterPro" id="IPR000064">
    <property type="entry name" value="NLP_P60_dom"/>
</dbReference>
<evidence type="ECO:0000259" key="6">
    <source>
        <dbReference type="PROSITE" id="PS51935"/>
    </source>
</evidence>
<evidence type="ECO:0000256" key="2">
    <source>
        <dbReference type="ARBA" id="ARBA00022670"/>
    </source>
</evidence>
<proteinExistence type="inferred from homology"/>
<feature type="compositionally biased region" description="Low complexity" evidence="5">
    <location>
        <begin position="1"/>
        <end position="20"/>
    </location>
</feature>
<dbReference type="PROSITE" id="PS51935">
    <property type="entry name" value="NLPC_P60"/>
    <property type="match status" value="1"/>
</dbReference>
<gene>
    <name evidence="7" type="ORF">JNE38_18360</name>
</gene>
<keyword evidence="4" id="KW-0788">Thiol protease</keyword>
<reference evidence="7 8" key="1">
    <citation type="submission" date="2021-01" db="EMBL/GenBank/DDBJ databases">
        <title>Identification of strong promoters based on the transcriptome of Brevibacillus choshinensis.</title>
        <authorList>
            <person name="Yao D."/>
            <person name="Zhang K."/>
            <person name="Wu J."/>
        </authorList>
    </citation>
    <scope>NUCLEOTIDE SEQUENCE [LARGE SCALE GENOMIC DNA]</scope>
    <source>
        <strain evidence="7 8">HPD31-SP3</strain>
    </source>
</reference>
<evidence type="ECO:0000256" key="3">
    <source>
        <dbReference type="ARBA" id="ARBA00022801"/>
    </source>
</evidence>
<feature type="region of interest" description="Disordered" evidence="5">
    <location>
        <begin position="1"/>
        <end position="25"/>
    </location>
</feature>
<keyword evidence="3" id="KW-0378">Hydrolase</keyword>
<evidence type="ECO:0000313" key="8">
    <source>
        <dbReference type="Proteomes" id="UP000596248"/>
    </source>
</evidence>
<dbReference type="EMBL" id="CP069127">
    <property type="protein sequence ID" value="QRG70663.1"/>
    <property type="molecule type" value="Genomic_DNA"/>
</dbReference>
<dbReference type="PANTHER" id="PTHR47053">
    <property type="entry name" value="MUREIN DD-ENDOPEPTIDASE MEPH-RELATED"/>
    <property type="match status" value="1"/>
</dbReference>
<keyword evidence="8" id="KW-1185">Reference proteome</keyword>
<evidence type="ECO:0000256" key="4">
    <source>
        <dbReference type="ARBA" id="ARBA00022807"/>
    </source>
</evidence>
<dbReference type="InterPro" id="IPR051202">
    <property type="entry name" value="Peptidase_C40"/>
</dbReference>
<comment type="similarity">
    <text evidence="1">Belongs to the peptidase C40 family.</text>
</comment>